<feature type="domain" description="ABC transporter" evidence="10">
    <location>
        <begin position="330"/>
        <end position="566"/>
    </location>
</feature>
<comment type="caution">
    <text evidence="12">The sequence shown here is derived from an EMBL/GenBank/DDBJ whole genome shotgun (WGS) entry which is preliminary data.</text>
</comment>
<accession>A0A6N4A0D6</accession>
<evidence type="ECO:0000256" key="7">
    <source>
        <dbReference type="ARBA" id="ARBA00022989"/>
    </source>
</evidence>
<dbReference type="RefSeq" id="WP_071449006.1">
    <property type="nucleotide sequence ID" value="NZ_MLOK01000047.1"/>
</dbReference>
<dbReference type="AlphaFoldDB" id="A0A6N4A0D6"/>
<proteinExistence type="predicted"/>
<keyword evidence="6 12" id="KW-0067">ATP-binding</keyword>
<dbReference type="InterPro" id="IPR003439">
    <property type="entry name" value="ABC_transporter-like_ATP-bd"/>
</dbReference>
<evidence type="ECO:0000256" key="2">
    <source>
        <dbReference type="ARBA" id="ARBA00022448"/>
    </source>
</evidence>
<feature type="transmembrane region" description="Helical" evidence="9">
    <location>
        <begin position="241"/>
        <end position="262"/>
    </location>
</feature>
<reference evidence="12 13" key="1">
    <citation type="journal article" date="2016" name="BMC Genomics">
        <title>Consensus pan-genome assembly of the specialised wine bacterium Oenococcus oeni.</title>
        <authorList>
            <person name="Sternes P.R."/>
            <person name="Borneman A.R."/>
        </authorList>
    </citation>
    <scope>NUCLEOTIDE SEQUENCE [LARGE SCALE GENOMIC DNA]</scope>
    <source>
        <strain evidence="12 13">AWRIB661</strain>
    </source>
</reference>
<feature type="transmembrane region" description="Helical" evidence="9">
    <location>
        <begin position="132"/>
        <end position="149"/>
    </location>
</feature>
<dbReference type="PANTHER" id="PTHR43394:SF1">
    <property type="entry name" value="ATP-BINDING CASSETTE SUB-FAMILY B MEMBER 10, MITOCHONDRIAL"/>
    <property type="match status" value="1"/>
</dbReference>
<dbReference type="Pfam" id="PF00005">
    <property type="entry name" value="ABC_tran"/>
    <property type="match status" value="1"/>
</dbReference>
<keyword evidence="7 9" id="KW-1133">Transmembrane helix</keyword>
<dbReference type="Gene3D" id="3.40.50.300">
    <property type="entry name" value="P-loop containing nucleotide triphosphate hydrolases"/>
    <property type="match status" value="1"/>
</dbReference>
<evidence type="ECO:0000259" key="10">
    <source>
        <dbReference type="PROSITE" id="PS50893"/>
    </source>
</evidence>
<dbReference type="InterPro" id="IPR027417">
    <property type="entry name" value="P-loop_NTPase"/>
</dbReference>
<organism evidence="12 13">
    <name type="scientific">Oenococcus oeni</name>
    <name type="common">Leuconostoc oenos</name>
    <dbReference type="NCBI Taxonomy" id="1247"/>
    <lineage>
        <taxon>Bacteria</taxon>
        <taxon>Bacillati</taxon>
        <taxon>Bacillota</taxon>
        <taxon>Bacilli</taxon>
        <taxon>Lactobacillales</taxon>
        <taxon>Lactobacillaceae</taxon>
        <taxon>Oenococcus</taxon>
    </lineage>
</organism>
<evidence type="ECO:0000256" key="4">
    <source>
        <dbReference type="ARBA" id="ARBA00022692"/>
    </source>
</evidence>
<evidence type="ECO:0000259" key="11">
    <source>
        <dbReference type="PROSITE" id="PS50929"/>
    </source>
</evidence>
<keyword evidence="4 9" id="KW-0812">Transmembrane</keyword>
<feature type="transmembrane region" description="Helical" evidence="9">
    <location>
        <begin position="155"/>
        <end position="174"/>
    </location>
</feature>
<comment type="subcellular location">
    <subcellularLocation>
        <location evidence="1">Cell membrane</location>
        <topology evidence="1">Multi-pass membrane protein</topology>
    </subcellularLocation>
</comment>
<dbReference type="SMART" id="SM00382">
    <property type="entry name" value="AAA"/>
    <property type="match status" value="1"/>
</dbReference>
<evidence type="ECO:0000313" key="12">
    <source>
        <dbReference type="EMBL" id="OIM20798.1"/>
    </source>
</evidence>
<dbReference type="InterPro" id="IPR039421">
    <property type="entry name" value="Type_1_exporter"/>
</dbReference>
<evidence type="ECO:0000256" key="1">
    <source>
        <dbReference type="ARBA" id="ARBA00004651"/>
    </source>
</evidence>
<dbReference type="Gene3D" id="1.20.1560.10">
    <property type="entry name" value="ABC transporter type 1, transmembrane domain"/>
    <property type="match status" value="1"/>
</dbReference>
<dbReference type="Pfam" id="PF00664">
    <property type="entry name" value="ABC_membrane"/>
    <property type="match status" value="1"/>
</dbReference>
<protein>
    <submittedName>
        <fullName evidence="12">Multidrug ABC transporter ATP-binding protein</fullName>
    </submittedName>
</protein>
<dbReference type="CDD" id="cd18548">
    <property type="entry name" value="ABC_6TM_Tm287_like"/>
    <property type="match status" value="1"/>
</dbReference>
<dbReference type="InterPro" id="IPR003593">
    <property type="entry name" value="AAA+_ATPase"/>
</dbReference>
<feature type="domain" description="ABC transmembrane type-1" evidence="11">
    <location>
        <begin position="15"/>
        <end position="297"/>
    </location>
</feature>
<dbReference type="Proteomes" id="UP000181728">
    <property type="component" value="Unassembled WGS sequence"/>
</dbReference>
<dbReference type="GO" id="GO:0016887">
    <property type="term" value="F:ATP hydrolysis activity"/>
    <property type="evidence" value="ECO:0007669"/>
    <property type="project" value="InterPro"/>
</dbReference>
<feature type="transmembrane region" description="Helical" evidence="9">
    <location>
        <begin position="51"/>
        <end position="76"/>
    </location>
</feature>
<dbReference type="PROSITE" id="PS50893">
    <property type="entry name" value="ABC_TRANSPORTER_2"/>
    <property type="match status" value="1"/>
</dbReference>
<dbReference type="GO" id="GO:0015421">
    <property type="term" value="F:ABC-type oligopeptide transporter activity"/>
    <property type="evidence" value="ECO:0007669"/>
    <property type="project" value="TreeGrafter"/>
</dbReference>
<dbReference type="InterPro" id="IPR011527">
    <property type="entry name" value="ABC1_TM_dom"/>
</dbReference>
<dbReference type="PROSITE" id="PS50929">
    <property type="entry name" value="ABC_TM1F"/>
    <property type="match status" value="1"/>
</dbReference>
<feature type="transmembrane region" description="Helical" evidence="9">
    <location>
        <begin position="274"/>
        <end position="295"/>
    </location>
</feature>
<evidence type="ECO:0000313" key="13">
    <source>
        <dbReference type="Proteomes" id="UP000181728"/>
    </source>
</evidence>
<dbReference type="SUPFAM" id="SSF52540">
    <property type="entry name" value="P-loop containing nucleoside triphosphate hydrolases"/>
    <property type="match status" value="1"/>
</dbReference>
<dbReference type="FunFam" id="3.40.50.300:FF:000854">
    <property type="entry name" value="Multidrug ABC transporter ATP-binding protein"/>
    <property type="match status" value="1"/>
</dbReference>
<dbReference type="PANTHER" id="PTHR43394">
    <property type="entry name" value="ATP-DEPENDENT PERMEASE MDL1, MITOCHONDRIAL"/>
    <property type="match status" value="1"/>
</dbReference>
<keyword evidence="8 9" id="KW-0472">Membrane</keyword>
<evidence type="ECO:0000256" key="8">
    <source>
        <dbReference type="ARBA" id="ARBA00023136"/>
    </source>
</evidence>
<dbReference type="InterPro" id="IPR036640">
    <property type="entry name" value="ABC1_TM_sf"/>
</dbReference>
<evidence type="ECO:0000256" key="3">
    <source>
        <dbReference type="ARBA" id="ARBA00022475"/>
    </source>
</evidence>
<keyword evidence="5" id="KW-0547">Nucleotide-binding</keyword>
<evidence type="ECO:0000256" key="5">
    <source>
        <dbReference type="ARBA" id="ARBA00022741"/>
    </source>
</evidence>
<dbReference type="InterPro" id="IPR017871">
    <property type="entry name" value="ABC_transporter-like_CS"/>
</dbReference>
<dbReference type="GO" id="GO:0005886">
    <property type="term" value="C:plasma membrane"/>
    <property type="evidence" value="ECO:0007669"/>
    <property type="project" value="UniProtKB-SubCell"/>
</dbReference>
<keyword evidence="2" id="KW-0813">Transport</keyword>
<name>A0A6N4A0D6_OENOE</name>
<gene>
    <name evidence="12" type="ORF">ATX59_06755</name>
</gene>
<evidence type="ECO:0000256" key="9">
    <source>
        <dbReference type="SAM" id="Phobius"/>
    </source>
</evidence>
<dbReference type="PROSITE" id="PS00211">
    <property type="entry name" value="ABC_TRANSPORTER_1"/>
    <property type="match status" value="1"/>
</dbReference>
<dbReference type="SUPFAM" id="SSF90123">
    <property type="entry name" value="ABC transporter transmembrane region"/>
    <property type="match status" value="1"/>
</dbReference>
<keyword evidence="3" id="KW-1003">Cell membrane</keyword>
<evidence type="ECO:0000256" key="6">
    <source>
        <dbReference type="ARBA" id="ARBA00022840"/>
    </source>
</evidence>
<dbReference type="EMBL" id="MLOK01000047">
    <property type="protein sequence ID" value="OIM20798.1"/>
    <property type="molecule type" value="Genomic_DNA"/>
</dbReference>
<sequence>MFKLAYKNLNKFVVFLAIFCLFFQVAADLILPSITANIVNIGVVKHDISYIWKTGLVMLIVSFFGIVGAICNQLLAATSSQKLGVKLRSFMFRKVTKMADGDFEKLGQASLITRTTNDVVQMQNATYSMLRMMIRSPMMLIGASVMAYFKSPRLMLVFAAAMPVLALVVILVMTKSVPLFKKIQALTDQINLVFREGLTGVRVIRAFNQDEFEQNRFKKANINLTQNAINAYVITSLMSPAMTFIISASNIAIVWFGAHLIAGSLMPVGNLLSFITYATQMLFSFMQLSMIFVVVPRAQASAQRIQQVLDIKDTINDPIKPKKLDPINDLKFSHVDFIFSGSSKKVLDDINFEIHKGQTLAIIGGTGSGKSSLINFVPRLFDVSGGKVLINGDDVRDFSQSDLHKHISFTSQKSFLFEGTVRSNLKYGNSQASEQDMNHALEIAQANSFIQEQGGLDAPVEQGGNNFSGGQIQRLSIARAVIKRADIYIFDDTFSALDFKTDANLRQALSEDKKIKNAIKIIVAQRVSTVADADQILVLEDGKISGLGTHQELLKNNSIYKEIVDSQLHKNDILAKAGGEIYA</sequence>
<dbReference type="GO" id="GO:0005524">
    <property type="term" value="F:ATP binding"/>
    <property type="evidence" value="ECO:0007669"/>
    <property type="project" value="UniProtKB-KW"/>
</dbReference>